<evidence type="ECO:0000256" key="1">
    <source>
        <dbReference type="SAM" id="MobiDB-lite"/>
    </source>
</evidence>
<dbReference type="EMBL" id="CDMZ01001039">
    <property type="protein sequence ID" value="CEM26122.1"/>
    <property type="molecule type" value="Genomic_DNA"/>
</dbReference>
<dbReference type="AlphaFoldDB" id="A0A0G4GAQ7"/>
<sequence>MGNDSCKPTPDANPDTQVPEDSTFRQGLPERSFVTNGPGLFSDGVQQKTFDIAVGQTFEDTCIYKWQKKPNTTWRLKNAKATVSLVAAGSPNAIEMLRRVKTKHEWDTHASGSVNILNSATSIANVEGNANLTVDLTAEARSRWKADFTHATLVITVEADPSCCDAASWNLETQMAAGPAPRRS</sequence>
<protein>
    <submittedName>
        <fullName evidence="2">Uncharacterized protein</fullName>
    </submittedName>
</protein>
<gene>
    <name evidence="2" type="ORF">Cvel_21036</name>
</gene>
<organism evidence="2">
    <name type="scientific">Chromera velia CCMP2878</name>
    <dbReference type="NCBI Taxonomy" id="1169474"/>
    <lineage>
        <taxon>Eukaryota</taxon>
        <taxon>Sar</taxon>
        <taxon>Alveolata</taxon>
        <taxon>Colpodellida</taxon>
        <taxon>Chromeraceae</taxon>
        <taxon>Chromera</taxon>
    </lineage>
</organism>
<accession>A0A0G4GAQ7</accession>
<evidence type="ECO:0000313" key="2">
    <source>
        <dbReference type="EMBL" id="CEM26122.1"/>
    </source>
</evidence>
<proteinExistence type="predicted"/>
<dbReference type="VEuPathDB" id="CryptoDB:Cvel_21036"/>
<reference evidence="2" key="1">
    <citation type="submission" date="2014-11" db="EMBL/GenBank/DDBJ databases">
        <authorList>
            <person name="Otto D Thomas"/>
            <person name="Naeem Raeece"/>
        </authorList>
    </citation>
    <scope>NUCLEOTIDE SEQUENCE</scope>
</reference>
<name>A0A0G4GAQ7_9ALVE</name>
<feature type="region of interest" description="Disordered" evidence="1">
    <location>
        <begin position="1"/>
        <end position="30"/>
    </location>
</feature>